<reference evidence="2 3" key="1">
    <citation type="submission" date="2012-06" db="EMBL/GenBank/DDBJ databases">
        <title>Complete genome sequence of Corynebacterium terpenotabidum Y-11 (=DSM 44721).</title>
        <authorList>
            <person name="Ruckert C."/>
            <person name="Albersmeier A."/>
            <person name="Al-Dilaimi A."/>
            <person name="Szczepanowski R."/>
            <person name="Kalinowski J."/>
        </authorList>
    </citation>
    <scope>NUCLEOTIDE SEQUENCE [LARGE SCALE GENOMIC DNA]</scope>
    <source>
        <strain evidence="2 3">Y-11</strain>
    </source>
</reference>
<dbReference type="KEGG" id="cter:A606_05450"/>
<proteinExistence type="predicted"/>
<sequence length="61" mass="7077">MDRTVMLTTRWIRLATLIAFIVFLLFLDGVVPLICIGIAVIFIGVTGWQLWKLYTDERYLS</sequence>
<evidence type="ECO:0000313" key="2">
    <source>
        <dbReference type="EMBL" id="AGP30737.1"/>
    </source>
</evidence>
<organism evidence="2 3">
    <name type="scientific">Corynebacterium terpenotabidum Y-11</name>
    <dbReference type="NCBI Taxonomy" id="1200352"/>
    <lineage>
        <taxon>Bacteria</taxon>
        <taxon>Bacillati</taxon>
        <taxon>Actinomycetota</taxon>
        <taxon>Actinomycetes</taxon>
        <taxon>Mycobacteriales</taxon>
        <taxon>Corynebacteriaceae</taxon>
        <taxon>Corynebacterium</taxon>
    </lineage>
</organism>
<evidence type="ECO:0000256" key="1">
    <source>
        <dbReference type="SAM" id="Phobius"/>
    </source>
</evidence>
<dbReference type="HOGENOM" id="CLU_2914678_0_0_11"/>
<protein>
    <submittedName>
        <fullName evidence="2">Uncharacterized protein</fullName>
    </submittedName>
</protein>
<keyword evidence="1" id="KW-0812">Transmembrane</keyword>
<accession>S4XC90</accession>
<dbReference type="PATRIC" id="fig|1200352.3.peg.1102"/>
<dbReference type="EMBL" id="CP003696">
    <property type="protein sequence ID" value="AGP30737.1"/>
    <property type="molecule type" value="Genomic_DNA"/>
</dbReference>
<keyword evidence="3" id="KW-1185">Reference proteome</keyword>
<dbReference type="STRING" id="1200352.A606_05450"/>
<name>S4XC90_9CORY</name>
<keyword evidence="1" id="KW-1133">Transmembrane helix</keyword>
<evidence type="ECO:0000313" key="3">
    <source>
        <dbReference type="Proteomes" id="UP000014809"/>
    </source>
</evidence>
<dbReference type="AlphaFoldDB" id="S4XC90"/>
<keyword evidence="1" id="KW-0472">Membrane</keyword>
<gene>
    <name evidence="2" type="ORF">A606_05450</name>
</gene>
<feature type="transmembrane region" description="Helical" evidence="1">
    <location>
        <begin position="12"/>
        <end position="45"/>
    </location>
</feature>
<dbReference type="OrthoDB" id="4412258at2"/>
<dbReference type="RefSeq" id="WP_020441099.1">
    <property type="nucleotide sequence ID" value="NC_021663.1"/>
</dbReference>
<dbReference type="eggNOG" id="ENOG50327HE">
    <property type="taxonomic scope" value="Bacteria"/>
</dbReference>
<dbReference type="Proteomes" id="UP000014809">
    <property type="component" value="Chromosome"/>
</dbReference>